<dbReference type="Proteomes" id="UP000501076">
    <property type="component" value="Plasmid pFDU301A"/>
</dbReference>
<evidence type="ECO:0000313" key="5">
    <source>
        <dbReference type="Proteomes" id="UP000501076"/>
    </source>
</evidence>
<gene>
    <name evidence="4" type="ORF">FDZ14_28470</name>
</gene>
<evidence type="ECO:0000256" key="1">
    <source>
        <dbReference type="SAM" id="Phobius"/>
    </source>
</evidence>
<keyword evidence="1" id="KW-0812">Transmembrane</keyword>
<dbReference type="InterPro" id="IPR010317">
    <property type="entry name" value="WxLIP_PGBD"/>
</dbReference>
<evidence type="ECO:0000313" key="4">
    <source>
        <dbReference type="EMBL" id="QJX80042.1"/>
    </source>
</evidence>
<dbReference type="InterPro" id="IPR021759">
    <property type="entry name" value="WxLIP_HBD"/>
</dbReference>
<reference evidence="4 5" key="1">
    <citation type="submission" date="2019-10" db="EMBL/GenBank/DDBJ databases">
        <title>Complete genome sequences for adaption low water activity.</title>
        <authorList>
            <person name="Zhao L."/>
            <person name="Zhong J."/>
        </authorList>
    </citation>
    <scope>NUCLEOTIDE SEQUENCE [LARGE SCALE GENOMIC DNA]</scope>
    <source>
        <strain evidence="4 5">FDU301</strain>
        <plasmid evidence="5">pfdu301a</plasmid>
    </source>
</reference>
<evidence type="ECO:0000259" key="2">
    <source>
        <dbReference type="Pfam" id="PF06030"/>
    </source>
</evidence>
<keyword evidence="1" id="KW-1133">Transmembrane helix</keyword>
<feature type="transmembrane region" description="Helical" evidence="1">
    <location>
        <begin position="329"/>
        <end position="346"/>
    </location>
</feature>
<feature type="domain" description="WxL Interacting Protein host binding" evidence="3">
    <location>
        <begin position="175"/>
        <end position="310"/>
    </location>
</feature>
<name>A0A6M6DZ33_PRIMG</name>
<sequence length="356" mass="40654">MKEGWRCSVKRIIQLIIIAVALLLPMETTFAEESGFSVRPIMPKDQIDSVSYFHFPMTFNEKKTISVLIKNHQKTPTTVQIDSANGFSNPFGNMNYTKEKQTEFSTFLNNKYRLAEFINYDKKITLKPLEEREIQLNIKLPEGVNEGQVLGGIQFQAYINQNNTSSQEENNSAAFGVKVKHRYTIGILIELPKKVSSNLEVKKAAISTDTSVPQIQTEIWNTSPTITKGLSFKYQVFKKGSEKVLFEGTKDLFDFAPVTSMIVPVDWAYKSFQPGKYEVKIALLEKENQKIVKEKINEFKVEKTKVVQYAKKTGENNGVIPSPVLWSNWVYAILIILIIGIFYIGYRLGKSRNKKH</sequence>
<accession>A0A6M6DZ33</accession>
<keyword evidence="1" id="KW-0472">Membrane</keyword>
<dbReference type="Pfam" id="PF06030">
    <property type="entry name" value="WxLIP_PGBD"/>
    <property type="match status" value="1"/>
</dbReference>
<dbReference type="EMBL" id="CP045273">
    <property type="protein sequence ID" value="QJX80042.1"/>
    <property type="molecule type" value="Genomic_DNA"/>
</dbReference>
<protein>
    <submittedName>
        <fullName evidence="4">DUF916 domain-containing protein</fullName>
    </submittedName>
</protein>
<keyword evidence="4" id="KW-0614">Plasmid</keyword>
<feature type="domain" description="WxL Interacting Protein peptidoglycan binding" evidence="2">
    <location>
        <begin position="36"/>
        <end position="156"/>
    </location>
</feature>
<dbReference type="Pfam" id="PF11797">
    <property type="entry name" value="WxLIP_HBD"/>
    <property type="match status" value="1"/>
</dbReference>
<proteinExistence type="predicted"/>
<dbReference type="AlphaFoldDB" id="A0A6M6DZ33"/>
<organism evidence="4 5">
    <name type="scientific">Priestia megaterium</name>
    <name type="common">Bacillus megaterium</name>
    <dbReference type="NCBI Taxonomy" id="1404"/>
    <lineage>
        <taxon>Bacteria</taxon>
        <taxon>Bacillati</taxon>
        <taxon>Bacillota</taxon>
        <taxon>Bacilli</taxon>
        <taxon>Bacillales</taxon>
        <taxon>Bacillaceae</taxon>
        <taxon>Priestia</taxon>
    </lineage>
</organism>
<geneLocation type="plasmid" evidence="5">
    <name>pfdu301a</name>
</geneLocation>
<evidence type="ECO:0000259" key="3">
    <source>
        <dbReference type="Pfam" id="PF11797"/>
    </source>
</evidence>